<dbReference type="PANTHER" id="PTHR33112">
    <property type="entry name" value="DOMAIN PROTEIN, PUTATIVE-RELATED"/>
    <property type="match status" value="1"/>
</dbReference>
<dbReference type="AlphaFoldDB" id="A0A8H3W0Z4"/>
<reference evidence="2 3" key="1">
    <citation type="submission" date="2019-12" db="EMBL/GenBank/DDBJ databases">
        <title>A genome sequence resource for the geographically widespread anthracnose pathogen Colletotrichum asianum.</title>
        <authorList>
            <person name="Meng Y."/>
        </authorList>
    </citation>
    <scope>NUCLEOTIDE SEQUENCE [LARGE SCALE GENOMIC DNA]</scope>
    <source>
        <strain evidence="2 3">ICMP 18580</strain>
    </source>
</reference>
<evidence type="ECO:0000313" key="2">
    <source>
        <dbReference type="EMBL" id="KAF0320296.1"/>
    </source>
</evidence>
<evidence type="ECO:0000259" key="1">
    <source>
        <dbReference type="Pfam" id="PF06985"/>
    </source>
</evidence>
<dbReference type="InterPro" id="IPR010730">
    <property type="entry name" value="HET"/>
</dbReference>
<dbReference type="Pfam" id="PF06985">
    <property type="entry name" value="HET"/>
    <property type="match status" value="1"/>
</dbReference>
<dbReference type="PANTHER" id="PTHR33112:SF16">
    <property type="entry name" value="HETEROKARYON INCOMPATIBILITY DOMAIN-CONTAINING PROTEIN"/>
    <property type="match status" value="1"/>
</dbReference>
<accession>A0A8H3W0Z4</accession>
<protein>
    <submittedName>
        <fullName evidence="2">Het domain-containing protein</fullName>
    </submittedName>
</protein>
<dbReference type="OrthoDB" id="3486565at2759"/>
<feature type="domain" description="Heterokaryon incompatibility" evidence="1">
    <location>
        <begin position="17"/>
        <end position="116"/>
    </location>
</feature>
<gene>
    <name evidence="2" type="ORF">GQ607_012392</name>
</gene>
<evidence type="ECO:0000313" key="3">
    <source>
        <dbReference type="Proteomes" id="UP000434172"/>
    </source>
</evidence>
<organism evidence="2 3">
    <name type="scientific">Colletotrichum asianum</name>
    <dbReference type="NCBI Taxonomy" id="702518"/>
    <lineage>
        <taxon>Eukaryota</taxon>
        <taxon>Fungi</taxon>
        <taxon>Dikarya</taxon>
        <taxon>Ascomycota</taxon>
        <taxon>Pezizomycotina</taxon>
        <taxon>Sordariomycetes</taxon>
        <taxon>Hypocreomycetidae</taxon>
        <taxon>Glomerellales</taxon>
        <taxon>Glomerellaceae</taxon>
        <taxon>Colletotrichum</taxon>
        <taxon>Colletotrichum gloeosporioides species complex</taxon>
    </lineage>
</organism>
<comment type="caution">
    <text evidence="2">The sequence shown here is derived from an EMBL/GenBank/DDBJ whole genome shotgun (WGS) entry which is preliminary data.</text>
</comment>
<keyword evidence="3" id="KW-1185">Reference proteome</keyword>
<proteinExistence type="predicted"/>
<name>A0A8H3W0Z4_9PEZI</name>
<dbReference type="EMBL" id="WOWK01000084">
    <property type="protein sequence ID" value="KAF0320296.1"/>
    <property type="molecule type" value="Genomic_DNA"/>
</dbReference>
<dbReference type="Proteomes" id="UP000434172">
    <property type="component" value="Unassembled WGS sequence"/>
</dbReference>
<sequence length="131" mass="14691">MDPRLVLHASSEEIGNYVALSHCWGPEQLHPPETTWSNLRQRQECIDLTTLPSTFRDAVLVTRNLGVQYLWIDSLCIVQDDTADWQTESSKMAGYYSNAYLVISAAQAEDSTQGFLDAVDAHPYLIPPCAF</sequence>